<keyword evidence="2" id="KW-1185">Reference proteome</keyword>
<evidence type="ECO:0000313" key="1">
    <source>
        <dbReference type="EMBL" id="KAF2446504.1"/>
    </source>
</evidence>
<dbReference type="Proteomes" id="UP000799764">
    <property type="component" value="Unassembled WGS sequence"/>
</dbReference>
<reference evidence="1" key="1">
    <citation type="journal article" date="2020" name="Stud. Mycol.">
        <title>101 Dothideomycetes genomes: a test case for predicting lifestyles and emergence of pathogens.</title>
        <authorList>
            <person name="Haridas S."/>
            <person name="Albert R."/>
            <person name="Binder M."/>
            <person name="Bloem J."/>
            <person name="Labutti K."/>
            <person name="Salamov A."/>
            <person name="Andreopoulos B."/>
            <person name="Baker S."/>
            <person name="Barry K."/>
            <person name="Bills G."/>
            <person name="Bluhm B."/>
            <person name="Cannon C."/>
            <person name="Castanera R."/>
            <person name="Culley D."/>
            <person name="Daum C."/>
            <person name="Ezra D."/>
            <person name="Gonzalez J."/>
            <person name="Henrissat B."/>
            <person name="Kuo A."/>
            <person name="Liang C."/>
            <person name="Lipzen A."/>
            <person name="Lutzoni F."/>
            <person name="Magnuson J."/>
            <person name="Mondo S."/>
            <person name="Nolan M."/>
            <person name="Ohm R."/>
            <person name="Pangilinan J."/>
            <person name="Park H.-J."/>
            <person name="Ramirez L."/>
            <person name="Alfaro M."/>
            <person name="Sun H."/>
            <person name="Tritt A."/>
            <person name="Yoshinaga Y."/>
            <person name="Zwiers L.-H."/>
            <person name="Turgeon B."/>
            <person name="Goodwin S."/>
            <person name="Spatafora J."/>
            <person name="Crous P."/>
            <person name="Grigoriev I."/>
        </authorList>
    </citation>
    <scope>NUCLEOTIDE SEQUENCE</scope>
    <source>
        <strain evidence="1">CBS 690.94</strain>
    </source>
</reference>
<organism evidence="1 2">
    <name type="scientific">Karstenula rhodostoma CBS 690.94</name>
    <dbReference type="NCBI Taxonomy" id="1392251"/>
    <lineage>
        <taxon>Eukaryota</taxon>
        <taxon>Fungi</taxon>
        <taxon>Dikarya</taxon>
        <taxon>Ascomycota</taxon>
        <taxon>Pezizomycotina</taxon>
        <taxon>Dothideomycetes</taxon>
        <taxon>Pleosporomycetidae</taxon>
        <taxon>Pleosporales</taxon>
        <taxon>Massarineae</taxon>
        <taxon>Didymosphaeriaceae</taxon>
        <taxon>Karstenula</taxon>
    </lineage>
</organism>
<name>A0A9P4PP87_9PLEO</name>
<evidence type="ECO:0000313" key="2">
    <source>
        <dbReference type="Proteomes" id="UP000799764"/>
    </source>
</evidence>
<comment type="caution">
    <text evidence="1">The sequence shown here is derived from an EMBL/GenBank/DDBJ whole genome shotgun (WGS) entry which is preliminary data.</text>
</comment>
<dbReference type="EMBL" id="MU001498">
    <property type="protein sequence ID" value="KAF2446504.1"/>
    <property type="molecule type" value="Genomic_DNA"/>
</dbReference>
<accession>A0A9P4PP87</accession>
<sequence>MSKLKLFRVVLQRDIDPEVTSWDYFMANLPQAKQTNAAGLIKCLSLSPSEASQQIVLRLEQTPQSRVIHNESLDKLLLLSASGFRLQWPAKLRGGPKRSATGKEHGDFLTQLASY</sequence>
<proteinExistence type="predicted"/>
<dbReference type="AlphaFoldDB" id="A0A9P4PP87"/>
<dbReference type="OrthoDB" id="6513042at2759"/>
<gene>
    <name evidence="1" type="ORF">P171DRAFT_483843</name>
</gene>
<protein>
    <submittedName>
        <fullName evidence="1">Uncharacterized protein</fullName>
    </submittedName>
</protein>